<dbReference type="GO" id="GO:0008889">
    <property type="term" value="F:glycerophosphodiester phosphodiesterase activity"/>
    <property type="evidence" value="ECO:0007669"/>
    <property type="project" value="UniProtKB-EC"/>
</dbReference>
<dbReference type="SUPFAM" id="SSF51695">
    <property type="entry name" value="PLC-like phosphodiesterases"/>
    <property type="match status" value="1"/>
</dbReference>
<organism evidence="8 9">
    <name type="scientific">Rhizocola hellebori</name>
    <dbReference type="NCBI Taxonomy" id="1392758"/>
    <lineage>
        <taxon>Bacteria</taxon>
        <taxon>Bacillati</taxon>
        <taxon>Actinomycetota</taxon>
        <taxon>Actinomycetes</taxon>
        <taxon>Micromonosporales</taxon>
        <taxon>Micromonosporaceae</taxon>
        <taxon>Rhizocola</taxon>
    </lineage>
</organism>
<evidence type="ECO:0000256" key="5">
    <source>
        <dbReference type="ARBA" id="ARBA00022801"/>
    </source>
</evidence>
<evidence type="ECO:0000256" key="1">
    <source>
        <dbReference type="ARBA" id="ARBA00007277"/>
    </source>
</evidence>
<evidence type="ECO:0000259" key="7">
    <source>
        <dbReference type="PROSITE" id="PS51704"/>
    </source>
</evidence>
<evidence type="ECO:0000256" key="6">
    <source>
        <dbReference type="ARBA" id="ARBA00047512"/>
    </source>
</evidence>
<dbReference type="CDD" id="cd08602">
    <property type="entry name" value="GDPD_ScGlpQ1_like"/>
    <property type="match status" value="1"/>
</dbReference>
<gene>
    <name evidence="8" type="primary">glpQ</name>
    <name evidence="8" type="ORF">Rhe02_28980</name>
</gene>
<evidence type="ECO:0000313" key="8">
    <source>
        <dbReference type="EMBL" id="GIH04831.1"/>
    </source>
</evidence>
<evidence type="ECO:0000256" key="3">
    <source>
        <dbReference type="ARBA" id="ARBA00022729"/>
    </source>
</evidence>
<evidence type="ECO:0000313" key="9">
    <source>
        <dbReference type="Proteomes" id="UP000612899"/>
    </source>
</evidence>
<comment type="similarity">
    <text evidence="1">Belongs to the glycerophosphoryl diester phosphodiesterase family.</text>
</comment>
<protein>
    <recommendedName>
        <fullName evidence="2">glycerophosphodiester phosphodiesterase</fullName>
        <ecNumber evidence="2">3.1.4.46</ecNumber>
    </recommendedName>
</protein>
<dbReference type="EC" id="3.1.4.46" evidence="2"/>
<keyword evidence="9" id="KW-1185">Reference proteome</keyword>
<dbReference type="GO" id="GO:0042597">
    <property type="term" value="C:periplasmic space"/>
    <property type="evidence" value="ECO:0007669"/>
    <property type="project" value="TreeGrafter"/>
</dbReference>
<keyword evidence="3" id="KW-0732">Signal</keyword>
<dbReference type="PROSITE" id="PS51704">
    <property type="entry name" value="GP_PDE"/>
    <property type="match status" value="1"/>
</dbReference>
<comment type="caution">
    <text evidence="8">The sequence shown here is derived from an EMBL/GenBank/DDBJ whole genome shotgun (WGS) entry which is preliminary data.</text>
</comment>
<feature type="domain" description="GP-PDE" evidence="7">
    <location>
        <begin position="1"/>
        <end position="319"/>
    </location>
</feature>
<name>A0A8J3Q6P3_9ACTN</name>
<dbReference type="GO" id="GO:0006629">
    <property type="term" value="P:lipid metabolic process"/>
    <property type="evidence" value="ECO:0007669"/>
    <property type="project" value="InterPro"/>
</dbReference>
<evidence type="ECO:0000256" key="2">
    <source>
        <dbReference type="ARBA" id="ARBA00012247"/>
    </source>
</evidence>
<dbReference type="PANTHER" id="PTHR43620:SF7">
    <property type="entry name" value="GLYCEROPHOSPHODIESTER PHOSPHODIESTERASE GDPD5-RELATED"/>
    <property type="match status" value="1"/>
</dbReference>
<dbReference type="InterPro" id="IPR017946">
    <property type="entry name" value="PLC-like_Pdiesterase_TIM-brl"/>
</dbReference>
<dbReference type="PANTHER" id="PTHR43620">
    <property type="entry name" value="GLYCEROPHOSPHORYL DIESTER PHOSPHODIESTERASE"/>
    <property type="match status" value="1"/>
</dbReference>
<sequence>MIGHRGASGYRPEHTLASYELAARMGADFIEPDLVITADGVLVARHENDISGTTDVATRTEFAGRRVTKTIDGVAVTGWFTEDFTLAELKTLRAVERIPATRQRNTLYNGYFPIPTLDEVLQLRERLSRELHREIGVYPETKHPSYFRSIGKNLEAPLVRTLRRHGLDHGRAPVFVQSFEAANLRDLSEQIRVPLVFLANSAGTPFGDPRSYDDYMTPAGLAELSTFVSGVGPFKNRVIPLLADGTLGTPTALVADAHEAGLVVHPWTFRAENQFLPTNLRVGTDLTGYGKAIDEQLAFLATGIDGLFTDQADIGVLARDLHN</sequence>
<proteinExistence type="inferred from homology"/>
<dbReference type="InterPro" id="IPR030395">
    <property type="entry name" value="GP_PDE_dom"/>
</dbReference>
<dbReference type="GO" id="GO:0006071">
    <property type="term" value="P:glycerol metabolic process"/>
    <property type="evidence" value="ECO:0007669"/>
    <property type="project" value="UniProtKB-KW"/>
</dbReference>
<dbReference type="EMBL" id="BONY01000015">
    <property type="protein sequence ID" value="GIH04831.1"/>
    <property type="molecule type" value="Genomic_DNA"/>
</dbReference>
<dbReference type="AlphaFoldDB" id="A0A8J3Q6P3"/>
<dbReference type="Gene3D" id="3.20.20.190">
    <property type="entry name" value="Phosphatidylinositol (PI) phosphodiesterase"/>
    <property type="match status" value="1"/>
</dbReference>
<keyword evidence="5" id="KW-0378">Hydrolase</keyword>
<keyword evidence="4" id="KW-0319">Glycerol metabolism</keyword>
<accession>A0A8J3Q6P3</accession>
<comment type="catalytic activity">
    <reaction evidence="6">
        <text>a sn-glycero-3-phosphodiester + H2O = an alcohol + sn-glycerol 3-phosphate + H(+)</text>
        <dbReference type="Rhea" id="RHEA:12969"/>
        <dbReference type="ChEBI" id="CHEBI:15377"/>
        <dbReference type="ChEBI" id="CHEBI:15378"/>
        <dbReference type="ChEBI" id="CHEBI:30879"/>
        <dbReference type="ChEBI" id="CHEBI:57597"/>
        <dbReference type="ChEBI" id="CHEBI:83408"/>
        <dbReference type="EC" id="3.1.4.46"/>
    </reaction>
</comment>
<dbReference type="Pfam" id="PF03009">
    <property type="entry name" value="GDPD"/>
    <property type="match status" value="1"/>
</dbReference>
<evidence type="ECO:0000256" key="4">
    <source>
        <dbReference type="ARBA" id="ARBA00022798"/>
    </source>
</evidence>
<reference evidence="8" key="1">
    <citation type="submission" date="2021-01" db="EMBL/GenBank/DDBJ databases">
        <title>Whole genome shotgun sequence of Rhizocola hellebori NBRC 109834.</title>
        <authorList>
            <person name="Komaki H."/>
            <person name="Tamura T."/>
        </authorList>
    </citation>
    <scope>NUCLEOTIDE SEQUENCE</scope>
    <source>
        <strain evidence="8">NBRC 109834</strain>
    </source>
</reference>
<dbReference type="Proteomes" id="UP000612899">
    <property type="component" value="Unassembled WGS sequence"/>
</dbReference>